<comment type="caution">
    <text evidence="3">The sequence shown here is derived from an EMBL/GenBank/DDBJ whole genome shotgun (WGS) entry which is preliminary data.</text>
</comment>
<feature type="transmembrane region" description="Helical" evidence="1">
    <location>
        <begin position="82"/>
        <end position="100"/>
    </location>
</feature>
<keyword evidence="1" id="KW-1133">Transmembrane helix</keyword>
<feature type="transmembrane region" description="Helical" evidence="1">
    <location>
        <begin position="58"/>
        <end position="76"/>
    </location>
</feature>
<keyword evidence="1" id="KW-0812">Transmembrane</keyword>
<feature type="transmembrane region" description="Helical" evidence="1">
    <location>
        <begin position="107"/>
        <end position="125"/>
    </location>
</feature>
<accession>A0A918D1Y2</accession>
<reference evidence="3" key="1">
    <citation type="journal article" date="2014" name="Int. J. Syst. Evol. Microbiol.">
        <title>Complete genome sequence of Corynebacterium casei LMG S-19264T (=DSM 44701T), isolated from a smear-ripened cheese.</title>
        <authorList>
            <consortium name="US DOE Joint Genome Institute (JGI-PGF)"/>
            <person name="Walter F."/>
            <person name="Albersmeier A."/>
            <person name="Kalinowski J."/>
            <person name="Ruckert C."/>
        </authorList>
    </citation>
    <scope>NUCLEOTIDE SEQUENCE</scope>
    <source>
        <strain evidence="3">JCM 17251</strain>
    </source>
</reference>
<keyword evidence="1" id="KW-0472">Membrane</keyword>
<organism evidence="3 4">
    <name type="scientific">Oceanobacillus indicireducens</name>
    <dbReference type="NCBI Taxonomy" id="1004261"/>
    <lineage>
        <taxon>Bacteria</taxon>
        <taxon>Bacillati</taxon>
        <taxon>Bacillota</taxon>
        <taxon>Bacilli</taxon>
        <taxon>Bacillales</taxon>
        <taxon>Bacillaceae</taxon>
        <taxon>Oceanobacillus</taxon>
    </lineage>
</organism>
<dbReference type="AlphaFoldDB" id="A0A918D1Y2"/>
<dbReference type="RefSeq" id="WP_188857035.1">
    <property type="nucleotide sequence ID" value="NZ_BMOS01000012.1"/>
</dbReference>
<keyword evidence="4" id="KW-1185">Reference proteome</keyword>
<evidence type="ECO:0000259" key="2">
    <source>
        <dbReference type="Pfam" id="PF22570"/>
    </source>
</evidence>
<reference evidence="3" key="2">
    <citation type="submission" date="2020-09" db="EMBL/GenBank/DDBJ databases">
        <authorList>
            <person name="Sun Q."/>
            <person name="Ohkuma M."/>
        </authorList>
    </citation>
    <scope>NUCLEOTIDE SEQUENCE</scope>
    <source>
        <strain evidence="3">JCM 17251</strain>
    </source>
</reference>
<protein>
    <recommendedName>
        <fullName evidence="2">LiaF transmembrane domain-containing protein</fullName>
    </recommendedName>
</protein>
<evidence type="ECO:0000313" key="3">
    <source>
        <dbReference type="EMBL" id="GGN58154.1"/>
    </source>
</evidence>
<evidence type="ECO:0000313" key="4">
    <source>
        <dbReference type="Proteomes" id="UP000624041"/>
    </source>
</evidence>
<feature type="transmembrane region" description="Helical" evidence="1">
    <location>
        <begin position="32"/>
        <end position="51"/>
    </location>
</feature>
<feature type="transmembrane region" description="Helical" evidence="1">
    <location>
        <begin position="7"/>
        <end position="26"/>
    </location>
</feature>
<evidence type="ECO:0000256" key="1">
    <source>
        <dbReference type="SAM" id="Phobius"/>
    </source>
</evidence>
<feature type="domain" description="LiaF transmembrane" evidence="2">
    <location>
        <begin position="8"/>
        <end position="98"/>
    </location>
</feature>
<dbReference type="Pfam" id="PF22570">
    <property type="entry name" value="LiaF-TM"/>
    <property type="match status" value="1"/>
</dbReference>
<dbReference type="InterPro" id="IPR054331">
    <property type="entry name" value="LiaF_TM"/>
</dbReference>
<sequence length="159" mass="18666">MRTQNPLLAYILIGIGVFFLLRELKLPIITDFYSWQTLLIIIGLAFLIHSYRSRSYQHIFTGILILGIGIHLHGSAYYHFWINHWAVYLIIIGLAFLIRYFKTKTGFLPGIAFLAVGVLFIYSTAFHSYFYWIYDVIALVERYWPIILIILGFVLLRKK</sequence>
<gene>
    <name evidence="3" type="ORF">GCM10007971_19850</name>
</gene>
<proteinExistence type="predicted"/>
<name>A0A918D1Y2_9BACI</name>
<dbReference type="Proteomes" id="UP000624041">
    <property type="component" value="Unassembled WGS sequence"/>
</dbReference>
<dbReference type="EMBL" id="BMOS01000012">
    <property type="protein sequence ID" value="GGN58154.1"/>
    <property type="molecule type" value="Genomic_DNA"/>
</dbReference>
<feature type="transmembrane region" description="Helical" evidence="1">
    <location>
        <begin position="131"/>
        <end position="156"/>
    </location>
</feature>